<feature type="domain" description="Rab3GAP regulatory subunit C-terminal" evidence="7">
    <location>
        <begin position="775"/>
        <end position="1413"/>
    </location>
</feature>
<dbReference type="Pfam" id="PF14655">
    <property type="entry name" value="RAB3GAP2_N"/>
    <property type="match status" value="1"/>
</dbReference>
<evidence type="ECO:0000259" key="6">
    <source>
        <dbReference type="Pfam" id="PF14655"/>
    </source>
</evidence>
<evidence type="ECO:0000313" key="8">
    <source>
        <dbReference type="EMBL" id="CAB3366036.1"/>
    </source>
</evidence>
<evidence type="ECO:0000256" key="5">
    <source>
        <dbReference type="SAM" id="MobiDB-lite"/>
    </source>
</evidence>
<dbReference type="Proteomes" id="UP000494165">
    <property type="component" value="Unassembled WGS sequence"/>
</dbReference>
<dbReference type="GO" id="GO:0005096">
    <property type="term" value="F:GTPase activator activity"/>
    <property type="evidence" value="ECO:0007669"/>
    <property type="project" value="UniProtKB-KW"/>
</dbReference>
<comment type="caution">
    <text evidence="8">The sequence shown here is derived from an EMBL/GenBank/DDBJ whole genome shotgun (WGS) entry which is preliminary data.</text>
</comment>
<name>A0A8S1C9M4_9INSE</name>
<keyword evidence="4" id="KW-0963">Cytoplasm</keyword>
<dbReference type="EMBL" id="CADEPI010000023">
    <property type="protein sequence ID" value="CAB3366036.1"/>
    <property type="molecule type" value="Genomic_DNA"/>
</dbReference>
<sequence length="1439" mass="159412">MACQITEIAQVTAISSVKAKLTLNEFEAREEPIDDFDPDNWNWEETSQGSSSATSAVSASRESSQWLQKSIVSLSPSGKILVLAHGKQLVVLNAFLSSREQTREPVTEYNVTSHGNICQPGEEITAVLCLPLISQLNRSSIGTEWTCIAVGFSSGFVRFYTEDRKLLAEQEFEKEPVLYLKCQSFKRAAHSSAQEQPEELYVVYSGSVVTLPGFSLFQTLRGCRNQLARVEGNGSGSVEAPPLVHTKWGFAEQDQVNDCQVIGLPPVNTYDHLLTASLYGGFEATAKSSAPAHDLVIAIGRKPYIGYHYTIKGATQPLIVGVAKAVSNAFNSTQGFLSLKSYFTGSKPAPEKKPPKTIEPAEPMSCRFGLCDLWRQGEAIVISPNKMLSVVCDSLGRVILLDNSSGVVVRMWKGYREAQCGWIEVRDPATKQSSSSGSKSKSRPRTALFLVIYLPKKGIIEIWAMQNGPKVASIVVSKEGRLIYTNYGHVGVNNVPVKGSSHSLFPCVYLHPDGAISNITVPFHFALSAQNNKQAKDIHLLKKLRSILKACKHEEEEEYVEAAVLDIANLIKDLSCCEAALQAMDVLLASKHTKSYFILVAVDVILGEPETGSTEENEHNYKTLKHTCRQLQKLIQFFNFLQEQNKNPPSYDSVVSSDTVTVNALSVDLLTSEQEMDTLFTLVNEVCEQSSGLGSGGRVTFQNDESSILMEFLSCFDLGSFSSADQRCIVLRKDVPDETVKRIAMTVFQDWLHGDNSTSEWMNQADASGIHAQSFLLLALHFWLQVQHKSPPNISLSTVLASDMLQLNALLNNICTLAGEGEITIDTNELSPWWEEPRRILFSATQPLKALTASYVCRGVNLKIEMKLGTKVETKSTSSDVPMDISGEEASTADWEELSMDTVQWNVLLRQLEDLAVLDFVLQQKIKVVVNPLPRTLKWKHTPVSLQLVMDKGKGSISEYVAYWIGTTGLHPKMLVEYDKKLQEEVVSPDKREPEAAEEAAAVDPKALQVLENIQRLRKHFPVSLQCNPLLACLFWEFIQDRAQLITTPEVASAAIVVLHAIPSLALRQGNNLTCLFSFLISTQIKTKGMCSLLWSLYLKQDLEKISKFFNKKTLPSLENIGYYPRHVFEDIGHSEAKLTSYLYFCVQFLDTYFEAAEDESGTAKKAVNLSESIWTNTNASPSLSEIALSKPKVNFGLLELHLQLVTVLYMVVSFDMKMPSLVSSLFDSAGQAAFFLELHANPRLPSHNPSTKLSNTRTHFLLKVISLSMQNVVLIETDNFSEAEVSGPRVDATNAAIWMGKCLELASSWGISTDILRRHQVCEFYTNGFDRLAEEVIMSIKDKTLLASQLLMIVGQRLQIAVTHSDDLAERISILSPALTNWLENVKAGGAYCASSLADTTELVGLVSQLLPEDHSERRLALMVHDACNTITQITHDL</sequence>
<evidence type="ECO:0008006" key="10">
    <source>
        <dbReference type="Google" id="ProtNLM"/>
    </source>
</evidence>
<dbReference type="GO" id="GO:0005737">
    <property type="term" value="C:cytoplasm"/>
    <property type="evidence" value="ECO:0007669"/>
    <property type="project" value="UniProtKB-SubCell"/>
</dbReference>
<comment type="subcellular location">
    <subcellularLocation>
        <location evidence="1">Cytoplasm</location>
    </subcellularLocation>
</comment>
<evidence type="ECO:0000256" key="3">
    <source>
        <dbReference type="ARBA" id="ARBA00022468"/>
    </source>
</evidence>
<reference evidence="8 9" key="1">
    <citation type="submission" date="2020-04" db="EMBL/GenBank/DDBJ databases">
        <authorList>
            <person name="Alioto T."/>
            <person name="Alioto T."/>
            <person name="Gomez Garrido J."/>
        </authorList>
    </citation>
    <scope>NUCLEOTIDE SEQUENCE [LARGE SCALE GENOMIC DNA]</scope>
</reference>
<comment type="similarity">
    <text evidence="2">Belongs to the Rab3-GAP regulatory subunit family.</text>
</comment>
<evidence type="ECO:0000256" key="4">
    <source>
        <dbReference type="ARBA" id="ARBA00022490"/>
    </source>
</evidence>
<evidence type="ECO:0000256" key="2">
    <source>
        <dbReference type="ARBA" id="ARBA00008153"/>
    </source>
</evidence>
<evidence type="ECO:0000313" key="9">
    <source>
        <dbReference type="Proteomes" id="UP000494165"/>
    </source>
</evidence>
<organism evidence="8 9">
    <name type="scientific">Cloeon dipterum</name>
    <dbReference type="NCBI Taxonomy" id="197152"/>
    <lineage>
        <taxon>Eukaryota</taxon>
        <taxon>Metazoa</taxon>
        <taxon>Ecdysozoa</taxon>
        <taxon>Arthropoda</taxon>
        <taxon>Hexapoda</taxon>
        <taxon>Insecta</taxon>
        <taxon>Pterygota</taxon>
        <taxon>Palaeoptera</taxon>
        <taxon>Ephemeroptera</taxon>
        <taxon>Pisciforma</taxon>
        <taxon>Baetidae</taxon>
        <taxon>Cloeon</taxon>
    </lineage>
</organism>
<dbReference type="InterPro" id="IPR026059">
    <property type="entry name" value="Rab3GAP2"/>
</dbReference>
<gene>
    <name evidence="8" type="ORF">CLODIP_2_CD16192</name>
</gene>
<keyword evidence="9" id="KW-1185">Reference proteome</keyword>
<dbReference type="InterPro" id="IPR032839">
    <property type="entry name" value="RAB3GAP_N"/>
</dbReference>
<accession>A0A8S1C9M4</accession>
<dbReference type="Pfam" id="PF14656">
    <property type="entry name" value="RAB3GAP2_C"/>
    <property type="match status" value="1"/>
</dbReference>
<dbReference type="InterPro" id="IPR029257">
    <property type="entry name" value="RAB3GAP2_C"/>
</dbReference>
<evidence type="ECO:0000259" key="7">
    <source>
        <dbReference type="Pfam" id="PF14656"/>
    </source>
</evidence>
<dbReference type="PANTHER" id="PTHR12472">
    <property type="entry name" value="RAB3-GAP REGULATORY DOMAIN"/>
    <property type="match status" value="1"/>
</dbReference>
<evidence type="ECO:0000256" key="1">
    <source>
        <dbReference type="ARBA" id="ARBA00004496"/>
    </source>
</evidence>
<dbReference type="PANTHER" id="PTHR12472:SF0">
    <property type="entry name" value="RAB3 GTPASE-ACTIVATING PROTEIN NON-CATALYTIC SUBUNIT"/>
    <property type="match status" value="1"/>
</dbReference>
<protein>
    <recommendedName>
        <fullName evidence="10">Rab3-GAP regulatory subunit N-terminal domain-containing protein</fullName>
    </recommendedName>
</protein>
<keyword evidence="3" id="KW-0343">GTPase activation</keyword>
<feature type="region of interest" description="Disordered" evidence="5">
    <location>
        <begin position="32"/>
        <end position="55"/>
    </location>
</feature>
<proteinExistence type="inferred from homology"/>
<dbReference type="OrthoDB" id="2019917at2759"/>
<feature type="domain" description="Rab3-GAP regulatory subunit N-terminal" evidence="6">
    <location>
        <begin position="66"/>
        <end position="483"/>
    </location>
</feature>